<dbReference type="Pfam" id="PF10702">
    <property type="entry name" value="DUF2507"/>
    <property type="match status" value="1"/>
</dbReference>
<dbReference type="SUPFAM" id="SSF111126">
    <property type="entry name" value="Ligand-binding domain in the NO signalling and Golgi transport"/>
    <property type="match status" value="1"/>
</dbReference>
<dbReference type="OrthoDB" id="2965348at2"/>
<dbReference type="AlphaFoldDB" id="A0A3M8DQN3"/>
<reference evidence="1 2" key="1">
    <citation type="submission" date="2018-10" db="EMBL/GenBank/DDBJ databases">
        <title>Phylogenomics of Brevibacillus.</title>
        <authorList>
            <person name="Dunlap C."/>
        </authorList>
    </citation>
    <scope>NUCLEOTIDE SEQUENCE [LARGE SCALE GENOMIC DNA]</scope>
    <source>
        <strain evidence="1 2">JCM 15716</strain>
    </source>
</reference>
<name>A0A3M8DQN3_9BACL</name>
<sequence length="159" mass="18036">MRTETSPLRSLIPAPLLARLEQANMPYTGYHLLRETLFTRLLGESEASILYWLGRDLGTELNIQSEDDLVLTFIQLGLGKLEPVKLEKKFAGYRLSHPQFMYYTTERLSRSLALECGIVAGALSRLHDPCPLHGQFLVVCAKDSRPEHALITIEERRTP</sequence>
<accession>A0A3M8DQN3</accession>
<gene>
    <name evidence="1" type="ORF">EDM56_07665</name>
</gene>
<evidence type="ECO:0000313" key="1">
    <source>
        <dbReference type="EMBL" id="RNB90382.1"/>
    </source>
</evidence>
<evidence type="ECO:0000313" key="2">
    <source>
        <dbReference type="Proteomes" id="UP000271031"/>
    </source>
</evidence>
<organism evidence="1 2">
    <name type="scientific">Brevibacillus fluminis</name>
    <dbReference type="NCBI Taxonomy" id="511487"/>
    <lineage>
        <taxon>Bacteria</taxon>
        <taxon>Bacillati</taxon>
        <taxon>Bacillota</taxon>
        <taxon>Bacilli</taxon>
        <taxon>Bacillales</taxon>
        <taxon>Paenibacillaceae</taxon>
        <taxon>Brevibacillus</taxon>
    </lineage>
</organism>
<proteinExistence type="predicted"/>
<comment type="caution">
    <text evidence="1">The sequence shown here is derived from an EMBL/GenBank/DDBJ whole genome shotgun (WGS) entry which is preliminary data.</text>
</comment>
<dbReference type="InterPro" id="IPR019642">
    <property type="entry name" value="DUF2507"/>
</dbReference>
<dbReference type="Gene3D" id="3.30.1380.20">
    <property type="entry name" value="Trafficking protein particle complex subunit 3"/>
    <property type="match status" value="1"/>
</dbReference>
<keyword evidence="2" id="KW-1185">Reference proteome</keyword>
<dbReference type="InterPro" id="IPR024096">
    <property type="entry name" value="NO_sig/Golgi_transp_ligand-bd"/>
</dbReference>
<protein>
    <submittedName>
        <fullName evidence="1">DUF2507 domain-containing protein</fullName>
    </submittedName>
</protein>
<dbReference type="EMBL" id="RHHQ01000007">
    <property type="protein sequence ID" value="RNB90382.1"/>
    <property type="molecule type" value="Genomic_DNA"/>
</dbReference>
<dbReference type="Proteomes" id="UP000271031">
    <property type="component" value="Unassembled WGS sequence"/>
</dbReference>
<dbReference type="RefSeq" id="WP_122917310.1">
    <property type="nucleotide sequence ID" value="NZ_RHHQ01000007.1"/>
</dbReference>